<dbReference type="Proteomes" id="UP001177021">
    <property type="component" value="Unassembled WGS sequence"/>
</dbReference>
<gene>
    <name evidence="1" type="ORF">MILVUS5_LOCUS15059</name>
</gene>
<accession>A0ACB0JPT9</accession>
<dbReference type="EMBL" id="CASHSV030000109">
    <property type="protein sequence ID" value="CAJ2646332.1"/>
    <property type="molecule type" value="Genomic_DNA"/>
</dbReference>
<evidence type="ECO:0000313" key="2">
    <source>
        <dbReference type="Proteomes" id="UP001177021"/>
    </source>
</evidence>
<comment type="caution">
    <text evidence="1">The sequence shown here is derived from an EMBL/GenBank/DDBJ whole genome shotgun (WGS) entry which is preliminary data.</text>
</comment>
<reference evidence="1" key="1">
    <citation type="submission" date="2023-10" db="EMBL/GenBank/DDBJ databases">
        <authorList>
            <person name="Rodriguez Cubillos JULIANA M."/>
            <person name="De Vega J."/>
        </authorList>
    </citation>
    <scope>NUCLEOTIDE SEQUENCE</scope>
</reference>
<proteinExistence type="predicted"/>
<name>A0ACB0JPT9_TRIPR</name>
<protein>
    <submittedName>
        <fullName evidence="1">Uncharacterized protein</fullName>
    </submittedName>
</protein>
<keyword evidence="2" id="KW-1185">Reference proteome</keyword>
<sequence length="79" mass="9106">MEPNKSQKIKNPNPFVYKTQDARSELLKDENSIGDLTPFVTSLFTLSPWFNIKVLHQIVFLLVATEQRLAYYGCKSLDD</sequence>
<evidence type="ECO:0000313" key="1">
    <source>
        <dbReference type="EMBL" id="CAJ2646332.1"/>
    </source>
</evidence>
<organism evidence="1 2">
    <name type="scientific">Trifolium pratense</name>
    <name type="common">Red clover</name>
    <dbReference type="NCBI Taxonomy" id="57577"/>
    <lineage>
        <taxon>Eukaryota</taxon>
        <taxon>Viridiplantae</taxon>
        <taxon>Streptophyta</taxon>
        <taxon>Embryophyta</taxon>
        <taxon>Tracheophyta</taxon>
        <taxon>Spermatophyta</taxon>
        <taxon>Magnoliopsida</taxon>
        <taxon>eudicotyledons</taxon>
        <taxon>Gunneridae</taxon>
        <taxon>Pentapetalae</taxon>
        <taxon>rosids</taxon>
        <taxon>fabids</taxon>
        <taxon>Fabales</taxon>
        <taxon>Fabaceae</taxon>
        <taxon>Papilionoideae</taxon>
        <taxon>50 kb inversion clade</taxon>
        <taxon>NPAAA clade</taxon>
        <taxon>Hologalegina</taxon>
        <taxon>IRL clade</taxon>
        <taxon>Trifolieae</taxon>
        <taxon>Trifolium</taxon>
    </lineage>
</organism>